<name>A0A7T0KN26_9CORY</name>
<reference evidence="2 3" key="1">
    <citation type="submission" date="2020-11" db="EMBL/GenBank/DDBJ databases">
        <title>Corynebacterium sp. MC1420.</title>
        <authorList>
            <person name="Zhou J."/>
        </authorList>
    </citation>
    <scope>NUCLEOTIDE SEQUENCE [LARGE SCALE GENOMIC DNA]</scope>
    <source>
        <strain evidence="2 3">MC1420</strain>
    </source>
</reference>
<gene>
    <name evidence="2" type="ORF">G7Y29_02945</name>
</gene>
<keyword evidence="3" id="KW-1185">Reference proteome</keyword>
<evidence type="ECO:0000259" key="1">
    <source>
        <dbReference type="Pfam" id="PF13625"/>
    </source>
</evidence>
<dbReference type="RefSeq" id="WP_165001905.1">
    <property type="nucleotide sequence ID" value="NZ_CP064955.1"/>
</dbReference>
<keyword evidence="2" id="KW-0547">Nucleotide-binding</keyword>
<evidence type="ECO:0000313" key="2">
    <source>
        <dbReference type="EMBL" id="QPK83768.1"/>
    </source>
</evidence>
<keyword evidence="2" id="KW-0347">Helicase</keyword>
<feature type="domain" description="Helicase XPB/Ssl2 N-terminal" evidence="1">
    <location>
        <begin position="440"/>
        <end position="549"/>
    </location>
</feature>
<evidence type="ECO:0000313" key="3">
    <source>
        <dbReference type="Proteomes" id="UP000594586"/>
    </source>
</evidence>
<dbReference type="InterPro" id="IPR032830">
    <property type="entry name" value="XPB/Ssl2_N"/>
</dbReference>
<keyword evidence="2" id="KW-0067">ATP-binding</keyword>
<dbReference type="KEGG" id="cqn:G7Y29_02945"/>
<keyword evidence="2" id="KW-0378">Hydrolase</keyword>
<protein>
    <submittedName>
        <fullName evidence="2">Helicase-associated domain-containing protein</fullName>
    </submittedName>
</protein>
<organism evidence="2 3">
    <name type="scientific">Corynebacterium qintianiae</name>
    <dbReference type="NCBI Taxonomy" id="2709392"/>
    <lineage>
        <taxon>Bacteria</taxon>
        <taxon>Bacillati</taxon>
        <taxon>Actinomycetota</taxon>
        <taxon>Actinomycetes</taxon>
        <taxon>Mycobacteriales</taxon>
        <taxon>Corynebacteriaceae</taxon>
        <taxon>Corynebacterium</taxon>
    </lineage>
</organism>
<dbReference type="GO" id="GO:0004386">
    <property type="term" value="F:helicase activity"/>
    <property type="evidence" value="ECO:0007669"/>
    <property type="project" value="UniProtKB-KW"/>
</dbReference>
<dbReference type="AlphaFoldDB" id="A0A7T0KN26"/>
<dbReference type="Proteomes" id="UP000594586">
    <property type="component" value="Chromosome"/>
</dbReference>
<sequence>MSAPLSTPLSTLLSALSEMGDAELRELIRIRPDATFPAPPSLASLATRLTLPGSVARALRRLTAADIALLETLGDMGAELDPVPLSSINLPFQLAGPLNKLRSHALLLGPDDGLRVAPGVLSALPSGWRILDPAPDNLAEALSSISPRERQVLETLAASGSIGTTRGAAPDADPDLPVPRLISRGLLARVNATTVRLPRPVREMLRCAAVRTYPLEPHPPSEPVEQSLIDATSTAAGLESVRQMRQLLTHLIAAPVELNKDGSVGVRAVAALTKALGFDPSLTVTVGESAGLLGRGDVGEDTGALAATRDGLSWMDSPLAQQWAVLVVGWLASPWRADSGARLLSEETRAPEIRSARWGVVKLFAPGPLSRDDLDADLHHFSPILAAGMSPQLISAVVREGHLVGALAENSAAAPLTALIEGRDIVAATRDLVPDEVDYLIPQADMTILAPGPLTPEMTAVIESFADLESPGVASVYRVTASSVRRALNSGRTGPELKAWLGAHAVGEVPQGITFAIDDAARHHGALRAGTALSYLRSDDEALIASAAAAIPQLSVLSPTVAVSQLPLPELMALLRACGFQPAAEDESGAALTVAPEPQLVAPTPSTIPRERAVDPEHVDAVLQALRSTAGSETDGGDFLPTLHAAARSRRHVTIGYVDKNGRGQQLTVLPLSVTAGQVDALDEATERVVRIALPRVTKVELT</sequence>
<dbReference type="EMBL" id="CP064955">
    <property type="protein sequence ID" value="QPK83768.1"/>
    <property type="molecule type" value="Genomic_DNA"/>
</dbReference>
<dbReference type="Pfam" id="PF13625">
    <property type="entry name" value="Helicase_C_3"/>
    <property type="match status" value="1"/>
</dbReference>
<accession>A0A7T0KN26</accession>
<proteinExistence type="predicted"/>